<feature type="compositionally biased region" description="Basic residues" evidence="1">
    <location>
        <begin position="262"/>
        <end position="273"/>
    </location>
</feature>
<dbReference type="AlphaFoldDB" id="A0A1C1CAN3"/>
<feature type="region of interest" description="Disordered" evidence="1">
    <location>
        <begin position="165"/>
        <end position="245"/>
    </location>
</feature>
<feature type="compositionally biased region" description="Basic and acidic residues" evidence="1">
    <location>
        <begin position="371"/>
        <end position="382"/>
    </location>
</feature>
<accession>A0A1C1CAN3</accession>
<evidence type="ECO:0000256" key="1">
    <source>
        <dbReference type="SAM" id="MobiDB-lite"/>
    </source>
</evidence>
<evidence type="ECO:0000313" key="2">
    <source>
        <dbReference type="EMBL" id="OCT45528.1"/>
    </source>
</evidence>
<dbReference type="Proteomes" id="UP000094526">
    <property type="component" value="Unassembled WGS sequence"/>
</dbReference>
<evidence type="ECO:0000313" key="3">
    <source>
        <dbReference type="Proteomes" id="UP000094526"/>
    </source>
</evidence>
<dbReference type="VEuPathDB" id="FungiDB:G647_03439"/>
<feature type="compositionally biased region" description="Low complexity" evidence="1">
    <location>
        <begin position="354"/>
        <end position="365"/>
    </location>
</feature>
<organism evidence="2 3">
    <name type="scientific">Cladophialophora carrionii</name>
    <dbReference type="NCBI Taxonomy" id="86049"/>
    <lineage>
        <taxon>Eukaryota</taxon>
        <taxon>Fungi</taxon>
        <taxon>Dikarya</taxon>
        <taxon>Ascomycota</taxon>
        <taxon>Pezizomycotina</taxon>
        <taxon>Eurotiomycetes</taxon>
        <taxon>Chaetothyriomycetidae</taxon>
        <taxon>Chaetothyriales</taxon>
        <taxon>Herpotrichiellaceae</taxon>
        <taxon>Cladophialophora</taxon>
    </lineage>
</organism>
<sequence length="657" mass="72542">MSLPHRSVQSQALPPTPTRPRSGIQTGLNVLDLDQFKIPAEFSLSWYTDNLGAVIPDKYRPNRKDITDPIHRILDRASRYHNDTRPPGVEAVTIYDQPAFRTTCRQLASLIPAEYFPQKGSDIVRFFEGVTGYTREKAGMNRYTLPRPNRSSYINPTLVVEAPHSAGLATPGTRRTIKEEPDRDSSPGGVIAGYSEESAINLDSDEEADTILPSVESPERIKKTKSKNPSKEYKIASSSASHNQATEVGNVVQAAEVFSSGKPKKPSSKKRKHPQEGAEAVGDTQLTEIATPVKTKEPSATKKRSKKPKRADEAAEAADNSQPTDFVTPGEANGQSDSKKCSKKRQDKREVAESVSSKSTKSSTSNKRKRQTEVAESEKDAQLTDIASTQSQKSSPTKKKHRRLEEPAGIEGLATDLFENVNPTQSKKSKNSTSNQKNKDCPSGSNVGETHAAPVSSIPQARAKLESRDANVPAEPSLPLLRIEQKRKSLLPPDALPSNDTSSESSVERPPPPVEKPTTSDHAAIEGDNSADDEDETPQKIVRRSTDKLLSERLMAENQALVEKHKEEIAVLKHAAKEGRRRMRERSTARTEHHRRQIACLSTDLARLMDRNQALEDLLCKGAGIDPLDLERTLVRVGEGLNTYRRSFQMVHKCERE</sequence>
<reference evidence="3" key="1">
    <citation type="submission" date="2015-07" db="EMBL/GenBank/DDBJ databases">
        <authorList>
            <person name="Teixeira M.M."/>
            <person name="Souza R.C."/>
            <person name="Almeida L.G."/>
            <person name="Vicente V.A."/>
            <person name="de Hoog S."/>
            <person name="Bocca A.L."/>
            <person name="de Almeida S.R."/>
            <person name="Vasconcelos A.T."/>
            <person name="Felipe M.S."/>
        </authorList>
    </citation>
    <scope>NUCLEOTIDE SEQUENCE [LARGE SCALE GENOMIC DNA]</scope>
    <source>
        <strain evidence="3">KSF</strain>
    </source>
</reference>
<dbReference type="OrthoDB" id="4160779at2759"/>
<keyword evidence="3" id="KW-1185">Reference proteome</keyword>
<feature type="region of interest" description="Disordered" evidence="1">
    <location>
        <begin position="258"/>
        <end position="540"/>
    </location>
</feature>
<dbReference type="EMBL" id="LGRB01000019">
    <property type="protein sequence ID" value="OCT45528.1"/>
    <property type="molecule type" value="Genomic_DNA"/>
</dbReference>
<comment type="caution">
    <text evidence="2">The sequence shown here is derived from an EMBL/GenBank/DDBJ whole genome shotgun (WGS) entry which is preliminary data.</text>
</comment>
<feature type="compositionally biased region" description="Basic and acidic residues" evidence="1">
    <location>
        <begin position="176"/>
        <end position="185"/>
    </location>
</feature>
<feature type="region of interest" description="Disordered" evidence="1">
    <location>
        <begin position="576"/>
        <end position="595"/>
    </location>
</feature>
<feature type="compositionally biased region" description="Polar residues" evidence="1">
    <location>
        <begin position="236"/>
        <end position="245"/>
    </location>
</feature>
<feature type="region of interest" description="Disordered" evidence="1">
    <location>
        <begin position="1"/>
        <end position="24"/>
    </location>
</feature>
<gene>
    <name evidence="2" type="ORF">CLCR_01472</name>
</gene>
<protein>
    <submittedName>
        <fullName evidence="2">Uncharacterized protein</fullName>
    </submittedName>
</protein>
<proteinExistence type="predicted"/>
<name>A0A1C1CAN3_9EURO</name>
<dbReference type="VEuPathDB" id="FungiDB:CLCR_01472"/>